<dbReference type="AlphaFoldDB" id="A0AAW2ISB6"/>
<reference evidence="2" key="2">
    <citation type="journal article" date="2024" name="Plant">
        <title>Genomic evolution and insights into agronomic trait innovations of Sesamum species.</title>
        <authorList>
            <person name="Miao H."/>
            <person name="Wang L."/>
            <person name="Qu L."/>
            <person name="Liu H."/>
            <person name="Sun Y."/>
            <person name="Le M."/>
            <person name="Wang Q."/>
            <person name="Wei S."/>
            <person name="Zheng Y."/>
            <person name="Lin W."/>
            <person name="Duan Y."/>
            <person name="Cao H."/>
            <person name="Xiong S."/>
            <person name="Wang X."/>
            <person name="Wei L."/>
            <person name="Li C."/>
            <person name="Ma Q."/>
            <person name="Ju M."/>
            <person name="Zhao R."/>
            <person name="Li G."/>
            <person name="Mu C."/>
            <person name="Tian Q."/>
            <person name="Mei H."/>
            <person name="Zhang T."/>
            <person name="Gao T."/>
            <person name="Zhang H."/>
        </authorList>
    </citation>
    <scope>NUCLEOTIDE SEQUENCE</scope>
    <source>
        <strain evidence="2">G01</strain>
    </source>
</reference>
<protein>
    <submittedName>
        <fullName evidence="2">Uncharacterized protein</fullName>
    </submittedName>
</protein>
<reference evidence="2" key="1">
    <citation type="submission" date="2020-06" db="EMBL/GenBank/DDBJ databases">
        <authorList>
            <person name="Li T."/>
            <person name="Hu X."/>
            <person name="Zhang T."/>
            <person name="Song X."/>
            <person name="Zhang H."/>
            <person name="Dai N."/>
            <person name="Sheng W."/>
            <person name="Hou X."/>
            <person name="Wei L."/>
        </authorList>
    </citation>
    <scope>NUCLEOTIDE SEQUENCE</scope>
    <source>
        <strain evidence="2">G01</strain>
        <tissue evidence="2">Leaf</tissue>
    </source>
</reference>
<evidence type="ECO:0000313" key="2">
    <source>
        <dbReference type="EMBL" id="KAL0284961.1"/>
    </source>
</evidence>
<sequence length="132" mass="14892">MLLGRPWLHENITVPSTWHQCFKYCCNNTVIKVLGNSKSFIEAESHFAKAKYYIENAKEGKEVLSSEKPKSYGDQSTTKNYSSTIKVESSNDLTLPLTQINMKQPSKPPLKEFVPSTQEEEGGHEILVIDGK</sequence>
<name>A0AAW2ISB6_9LAMI</name>
<dbReference type="EMBL" id="JACGWK010001623">
    <property type="protein sequence ID" value="KAL0284961.1"/>
    <property type="molecule type" value="Genomic_DNA"/>
</dbReference>
<accession>A0AAW2ISB6</accession>
<proteinExistence type="predicted"/>
<comment type="caution">
    <text evidence="2">The sequence shown here is derived from an EMBL/GenBank/DDBJ whole genome shotgun (WGS) entry which is preliminary data.</text>
</comment>
<evidence type="ECO:0000256" key="1">
    <source>
        <dbReference type="SAM" id="MobiDB-lite"/>
    </source>
</evidence>
<organism evidence="2">
    <name type="scientific">Sesamum angustifolium</name>
    <dbReference type="NCBI Taxonomy" id="2727405"/>
    <lineage>
        <taxon>Eukaryota</taxon>
        <taxon>Viridiplantae</taxon>
        <taxon>Streptophyta</taxon>
        <taxon>Embryophyta</taxon>
        <taxon>Tracheophyta</taxon>
        <taxon>Spermatophyta</taxon>
        <taxon>Magnoliopsida</taxon>
        <taxon>eudicotyledons</taxon>
        <taxon>Gunneridae</taxon>
        <taxon>Pentapetalae</taxon>
        <taxon>asterids</taxon>
        <taxon>lamiids</taxon>
        <taxon>Lamiales</taxon>
        <taxon>Pedaliaceae</taxon>
        <taxon>Sesamum</taxon>
    </lineage>
</organism>
<feature type="region of interest" description="Disordered" evidence="1">
    <location>
        <begin position="104"/>
        <end position="132"/>
    </location>
</feature>
<gene>
    <name evidence="2" type="ORF">Sangu_2801000</name>
</gene>